<organism evidence="2 3">
    <name type="scientific">Streptomyces mirabilis</name>
    <dbReference type="NCBI Taxonomy" id="68239"/>
    <lineage>
        <taxon>Bacteria</taxon>
        <taxon>Bacillati</taxon>
        <taxon>Actinomycetota</taxon>
        <taxon>Actinomycetes</taxon>
        <taxon>Kitasatosporales</taxon>
        <taxon>Streptomycetaceae</taxon>
        <taxon>Streptomyces</taxon>
    </lineage>
</organism>
<evidence type="ECO:0000313" key="2">
    <source>
        <dbReference type="EMBL" id="MDU9001191.1"/>
    </source>
</evidence>
<keyword evidence="3" id="KW-1185">Reference proteome</keyword>
<accession>A0ABU3V4U3</accession>
<gene>
    <name evidence="2" type="ORF">PU648_54890</name>
</gene>
<dbReference type="Proteomes" id="UP001257627">
    <property type="component" value="Unassembled WGS sequence"/>
</dbReference>
<evidence type="ECO:0000259" key="1">
    <source>
        <dbReference type="Pfam" id="PF07812"/>
    </source>
</evidence>
<keyword evidence="2" id="KW-0614">Plasmid</keyword>
<dbReference type="Pfam" id="PF07812">
    <property type="entry name" value="TfuA"/>
    <property type="match status" value="1"/>
</dbReference>
<sequence length="425" mass="47189">MIHVYVGPTLPRDEPLLSDPSVRLLPPVRHGDLFDDAIADTDTVVIIDGLYHQTAALRHKEILATLARGVRVMGAASVGALRAVELYRFGMRGVGSIYRRYLSGELTADDEVAVGQEPDGDRQALTWPLVNLRHVLDLAAQDGVVSAATATVLLNEFRTVYYPHRTTPALRAICDRHYATALTVWLRERRAVDPYFGDVKRLDALKALRAALSGIEPALQVRADGLHWDTPYFRRWRAYFATECVDGLELPTALRIGYQQIFDSDFPQVWHGHLDHLSRHPDDGGTGMPLAERMIRLTSEDCASLPVHAVFRIPVDVGDEEAVKRLLVNESTPDRTSVARYLAANDDAGRTVPGFMPETIKDTEARYTLQQLWRCQPVELEYAAAARGFRSAAQATDTVKAFMAGFLNDQPQQSEPATEAATDVH</sequence>
<feature type="domain" description="TfuA-like core" evidence="1">
    <location>
        <begin position="48"/>
        <end position="166"/>
    </location>
</feature>
<dbReference type="EMBL" id="JARAKF010000003">
    <property type="protein sequence ID" value="MDU9001191.1"/>
    <property type="molecule type" value="Genomic_DNA"/>
</dbReference>
<protein>
    <submittedName>
        <fullName evidence="2">TfuA-like protein</fullName>
    </submittedName>
</protein>
<dbReference type="InterPro" id="IPR012924">
    <property type="entry name" value="TfuA_core"/>
</dbReference>
<geneLocation type="plasmid" evidence="2">
    <name>unnamed1</name>
</geneLocation>
<evidence type="ECO:0000313" key="3">
    <source>
        <dbReference type="Proteomes" id="UP001257627"/>
    </source>
</evidence>
<name>A0ABU3V4U3_9ACTN</name>
<dbReference type="RefSeq" id="WP_266943937.1">
    <property type="nucleotide sequence ID" value="NZ_JAPEMK010000002.1"/>
</dbReference>
<proteinExistence type="predicted"/>
<reference evidence="2 3" key="1">
    <citation type="submission" date="2023-02" db="EMBL/GenBank/DDBJ databases">
        <authorList>
            <person name="Maleckis M."/>
        </authorList>
    </citation>
    <scope>NUCLEOTIDE SEQUENCE [LARGE SCALE GENOMIC DNA]</scope>
    <source>
        <strain evidence="2 3">P8-A2</strain>
        <plasmid evidence="2">unnamed1</plasmid>
    </source>
</reference>
<comment type="caution">
    <text evidence="2">The sequence shown here is derived from an EMBL/GenBank/DDBJ whole genome shotgun (WGS) entry which is preliminary data.</text>
</comment>